<comment type="similarity">
    <text evidence="1 9 10">Belongs to the DNA mismatch repair MutS family.</text>
</comment>
<dbReference type="Gene3D" id="1.10.1420.10">
    <property type="match status" value="2"/>
</dbReference>
<comment type="function">
    <text evidence="8 9">This protein is involved in the repair of mismatches in DNA. It is possible that it carries out the mismatch recognition step. This protein has a weak ATPase activity.</text>
</comment>
<comment type="caution">
    <text evidence="12">The sequence shown here is derived from an EMBL/GenBank/DDBJ whole genome shotgun (WGS) entry which is preliminary data.</text>
</comment>
<dbReference type="NCBIfam" id="TIGR01070">
    <property type="entry name" value="mutS1"/>
    <property type="match status" value="1"/>
</dbReference>
<feature type="binding site" evidence="9">
    <location>
        <begin position="624"/>
        <end position="631"/>
    </location>
    <ligand>
        <name>ATP</name>
        <dbReference type="ChEBI" id="CHEBI:30616"/>
    </ligand>
</feature>
<evidence type="ECO:0000256" key="1">
    <source>
        <dbReference type="ARBA" id="ARBA00006271"/>
    </source>
</evidence>
<dbReference type="HAMAP" id="MF_00096">
    <property type="entry name" value="MutS"/>
    <property type="match status" value="1"/>
</dbReference>
<dbReference type="Gene3D" id="3.30.420.110">
    <property type="entry name" value="MutS, connector domain"/>
    <property type="match status" value="1"/>
</dbReference>
<dbReference type="Pfam" id="PF05192">
    <property type="entry name" value="MutS_III"/>
    <property type="match status" value="1"/>
</dbReference>
<dbReference type="InterPro" id="IPR036678">
    <property type="entry name" value="MutS_con_dom_sf"/>
</dbReference>
<dbReference type="PANTHER" id="PTHR11361:SF34">
    <property type="entry name" value="DNA MISMATCH REPAIR PROTEIN MSH1, MITOCHONDRIAL"/>
    <property type="match status" value="1"/>
</dbReference>
<dbReference type="InterPro" id="IPR045076">
    <property type="entry name" value="MutS"/>
</dbReference>
<dbReference type="Pfam" id="PF05188">
    <property type="entry name" value="MutS_II"/>
    <property type="match status" value="1"/>
</dbReference>
<dbReference type="FunFam" id="3.40.1170.10:FF:000001">
    <property type="entry name" value="DNA mismatch repair protein MutS"/>
    <property type="match status" value="1"/>
</dbReference>
<evidence type="ECO:0000256" key="9">
    <source>
        <dbReference type="HAMAP-Rule" id="MF_00096"/>
    </source>
</evidence>
<evidence type="ECO:0000256" key="10">
    <source>
        <dbReference type="RuleBase" id="RU003756"/>
    </source>
</evidence>
<dbReference type="SUPFAM" id="SSF55271">
    <property type="entry name" value="DNA repair protein MutS, domain I"/>
    <property type="match status" value="1"/>
</dbReference>
<dbReference type="PIRSF" id="PIRSF037677">
    <property type="entry name" value="DNA_mis_repair_Msh6"/>
    <property type="match status" value="1"/>
</dbReference>
<dbReference type="InterPro" id="IPR007861">
    <property type="entry name" value="DNA_mismatch_repair_MutS_clamp"/>
</dbReference>
<dbReference type="EMBL" id="MKVH01000024">
    <property type="protein sequence ID" value="OJX57316.1"/>
    <property type="molecule type" value="Genomic_DNA"/>
</dbReference>
<dbReference type="PROSITE" id="PS00486">
    <property type="entry name" value="DNA_MISMATCH_REPAIR_2"/>
    <property type="match status" value="1"/>
</dbReference>
<dbReference type="Gene3D" id="3.40.1170.10">
    <property type="entry name" value="DNA repair protein MutS, domain I"/>
    <property type="match status" value="1"/>
</dbReference>
<evidence type="ECO:0000256" key="7">
    <source>
        <dbReference type="ARBA" id="ARBA00023204"/>
    </source>
</evidence>
<dbReference type="InterPro" id="IPR017261">
    <property type="entry name" value="DNA_mismatch_repair_MutS/MSH"/>
</dbReference>
<dbReference type="InterPro" id="IPR027417">
    <property type="entry name" value="P-loop_NTPase"/>
</dbReference>
<evidence type="ECO:0000256" key="6">
    <source>
        <dbReference type="ARBA" id="ARBA00023125"/>
    </source>
</evidence>
<dbReference type="SUPFAM" id="SSF52540">
    <property type="entry name" value="P-loop containing nucleoside triphosphate hydrolases"/>
    <property type="match status" value="1"/>
</dbReference>
<dbReference type="GO" id="GO:0030983">
    <property type="term" value="F:mismatched DNA binding"/>
    <property type="evidence" value="ECO:0007669"/>
    <property type="project" value="InterPro"/>
</dbReference>
<evidence type="ECO:0000313" key="13">
    <source>
        <dbReference type="Proteomes" id="UP000184233"/>
    </source>
</evidence>
<dbReference type="SUPFAM" id="SSF53150">
    <property type="entry name" value="DNA repair protein MutS, domain II"/>
    <property type="match status" value="1"/>
</dbReference>
<name>A0A1M3KXZ2_9BACT</name>
<gene>
    <name evidence="9" type="primary">mutS</name>
    <name evidence="12" type="ORF">BGO89_12610</name>
</gene>
<dbReference type="InterPro" id="IPR005748">
    <property type="entry name" value="DNA_mismatch_repair_MutS"/>
</dbReference>
<dbReference type="GO" id="GO:0006298">
    <property type="term" value="P:mismatch repair"/>
    <property type="evidence" value="ECO:0007669"/>
    <property type="project" value="UniProtKB-UniRule"/>
</dbReference>
<dbReference type="InterPro" id="IPR007696">
    <property type="entry name" value="DNA_mismatch_repair_MutS_core"/>
</dbReference>
<dbReference type="InterPro" id="IPR007695">
    <property type="entry name" value="DNA_mismatch_repair_MutS-lik_N"/>
</dbReference>
<dbReference type="Proteomes" id="UP000184233">
    <property type="component" value="Unassembled WGS sequence"/>
</dbReference>
<dbReference type="FunFam" id="1.10.1420.10:FF:000001">
    <property type="entry name" value="DNA mismatch repair protein MutS"/>
    <property type="match status" value="1"/>
</dbReference>
<dbReference type="InterPro" id="IPR036187">
    <property type="entry name" value="DNA_mismatch_repair_MutS_sf"/>
</dbReference>
<dbReference type="SMART" id="SM00533">
    <property type="entry name" value="MUTSd"/>
    <property type="match status" value="1"/>
</dbReference>
<evidence type="ECO:0000256" key="5">
    <source>
        <dbReference type="ARBA" id="ARBA00022840"/>
    </source>
</evidence>
<dbReference type="CDD" id="cd03284">
    <property type="entry name" value="ABC_MutS1"/>
    <property type="match status" value="1"/>
</dbReference>
<dbReference type="GO" id="GO:0003684">
    <property type="term" value="F:damaged DNA binding"/>
    <property type="evidence" value="ECO:0007669"/>
    <property type="project" value="UniProtKB-UniRule"/>
</dbReference>
<organism evidence="12 13">
    <name type="scientific">Candidatus Kapaibacterium thiocyanatum</name>
    <dbReference type="NCBI Taxonomy" id="1895771"/>
    <lineage>
        <taxon>Bacteria</taxon>
        <taxon>Pseudomonadati</taxon>
        <taxon>Candidatus Kapaibacteriota</taxon>
        <taxon>Candidatus Kapaibacteriia</taxon>
        <taxon>Candidatus Kapaibacteriales</taxon>
        <taxon>Candidatus Kapaibacteriaceae</taxon>
        <taxon>Candidatus Kapaibacterium</taxon>
    </lineage>
</organism>
<evidence type="ECO:0000313" key="12">
    <source>
        <dbReference type="EMBL" id="OJX57316.1"/>
    </source>
</evidence>
<evidence type="ECO:0000256" key="8">
    <source>
        <dbReference type="ARBA" id="ARBA00024647"/>
    </source>
</evidence>
<sequence length="873" mass="96295">MKDKETPLMRQYGQIKTRYPDTILLFRLGDFYETFGDDAVLTARACGITLTKRNNGSAGEIPLAGFPYHQLDSYLPKLVRAGHRVAVCEQLEDPKQARGIVRRDVVEVVTPGVVLYDKLLDNNSHTILACITGPTKASPSICGLAFADVSTGLFSAGDIPVDRIASVLESLTPAELIVNKDEKEWWQPLVDALPATPSLTRLDTWHFDAEFTRNALLRHFNTASLKGFGTDELVHGLTAAGVVLHYVGETQKTSLTQITSMNVHHADGFMILDAATRRNLEIHASMHGDGRQGSLITLLDHTCTPMGGRLLRGWLQSPLVSMEAIRRRLNVVRGFVLEPSIAEDVRTNLRGMGDIERLLTKVMMNRATSRDLVALRSGLERLPMIREALRRSATDAVARIGDAVDDHTEVTALLRRALSDEPPLQVGTGMIFRQGYHAGIDEMRSALTNGKEWISDYQEAERQSTGITSLKVAMTGVFGYYIEVTNTHKARVPEHYERRQTLANAERFTTPHLRDLEQKLLHAESHLSTMEAQAIEELRAELSVHGAAIQKTARAIATIDCLAGFADVARSHEYCEPDIHDGTELVIEDARHPVIERLLPPGERYVSNSIRLDTEQQQIQIITGPNMSGKSSYLRQAGLIVFLAHVGCYVPATSARIPLTDRIFTRVGAQDNILAGESTFLVEMQESANILNNATARSLILLDEVGRGTATFDGISIAWAIAEYLHEVTGAKTLFATHYHELTALADQFPRIHNHQVEVREVGDSIVFTHRVIPGHSDHSFGIHVARMAGLPPAVIGTARAVLDQLEQGHHGPVDGGRAAAVERIRLEEAGQLSMFEVRDDALRRKVQELDLDNMTPMQALKALSDLKGSLDG</sequence>
<dbReference type="FunFam" id="3.40.50.300:FF:000870">
    <property type="entry name" value="MutS protein homolog 4"/>
    <property type="match status" value="1"/>
</dbReference>
<keyword evidence="7 9" id="KW-0234">DNA repair</keyword>
<dbReference type="SMART" id="SM00534">
    <property type="entry name" value="MUTSac"/>
    <property type="match status" value="1"/>
</dbReference>
<feature type="domain" description="DNA mismatch repair proteins mutS family" evidence="11">
    <location>
        <begin position="698"/>
        <end position="714"/>
    </location>
</feature>
<dbReference type="NCBIfam" id="NF003810">
    <property type="entry name" value="PRK05399.1"/>
    <property type="match status" value="1"/>
</dbReference>
<proteinExistence type="inferred from homology"/>
<protein>
    <recommendedName>
        <fullName evidence="2 9">DNA mismatch repair protein MutS</fullName>
    </recommendedName>
</protein>
<keyword evidence="3 9" id="KW-0547">Nucleotide-binding</keyword>
<accession>A0A1M3KXZ2</accession>
<dbReference type="Pfam" id="PF00488">
    <property type="entry name" value="MutS_V"/>
    <property type="match status" value="1"/>
</dbReference>
<dbReference type="STRING" id="1895771.BGO89_12610"/>
<dbReference type="GO" id="GO:0005524">
    <property type="term" value="F:ATP binding"/>
    <property type="evidence" value="ECO:0007669"/>
    <property type="project" value="UniProtKB-UniRule"/>
</dbReference>
<evidence type="ECO:0000256" key="3">
    <source>
        <dbReference type="ARBA" id="ARBA00022741"/>
    </source>
</evidence>
<dbReference type="InterPro" id="IPR000432">
    <property type="entry name" value="DNA_mismatch_repair_MutS_C"/>
</dbReference>
<dbReference type="InterPro" id="IPR016151">
    <property type="entry name" value="DNA_mismatch_repair_MutS_N"/>
</dbReference>
<dbReference type="SUPFAM" id="SSF48334">
    <property type="entry name" value="DNA repair protein MutS, domain III"/>
    <property type="match status" value="1"/>
</dbReference>
<evidence type="ECO:0000259" key="11">
    <source>
        <dbReference type="PROSITE" id="PS00486"/>
    </source>
</evidence>
<keyword evidence="6 9" id="KW-0238">DNA-binding</keyword>
<dbReference type="Gene3D" id="3.40.50.300">
    <property type="entry name" value="P-loop containing nucleotide triphosphate hydrolases"/>
    <property type="match status" value="1"/>
</dbReference>
<dbReference type="InterPro" id="IPR007860">
    <property type="entry name" value="DNA_mmatch_repair_MutS_con_dom"/>
</dbReference>
<dbReference type="Pfam" id="PF01624">
    <property type="entry name" value="MutS_I"/>
    <property type="match status" value="1"/>
</dbReference>
<keyword evidence="5 9" id="KW-0067">ATP-binding</keyword>
<dbReference type="GO" id="GO:0140664">
    <property type="term" value="F:ATP-dependent DNA damage sensor activity"/>
    <property type="evidence" value="ECO:0007669"/>
    <property type="project" value="InterPro"/>
</dbReference>
<reference evidence="12 13" key="1">
    <citation type="submission" date="2016-09" db="EMBL/GenBank/DDBJ databases">
        <title>Genome-resolved meta-omics ties microbial dynamics to process performance in biotechnology for thiocyanate degradation.</title>
        <authorList>
            <person name="Kantor R.S."/>
            <person name="Huddy R.J."/>
            <person name="Iyer R."/>
            <person name="Thomas B.C."/>
            <person name="Brown C.T."/>
            <person name="Anantharaman K."/>
            <person name="Tringe S."/>
            <person name="Hettich R.L."/>
            <person name="Harrison S.T."/>
            <person name="Banfield J.F."/>
        </authorList>
    </citation>
    <scope>NUCLEOTIDE SEQUENCE [LARGE SCALE GENOMIC DNA]</scope>
    <source>
        <strain evidence="12">59-99</strain>
    </source>
</reference>
<dbReference type="Pfam" id="PF05190">
    <property type="entry name" value="MutS_IV"/>
    <property type="match status" value="1"/>
</dbReference>
<dbReference type="GO" id="GO:0005829">
    <property type="term" value="C:cytosol"/>
    <property type="evidence" value="ECO:0007669"/>
    <property type="project" value="TreeGrafter"/>
</dbReference>
<evidence type="ECO:0000256" key="4">
    <source>
        <dbReference type="ARBA" id="ARBA00022763"/>
    </source>
</evidence>
<evidence type="ECO:0000256" key="2">
    <source>
        <dbReference type="ARBA" id="ARBA00021982"/>
    </source>
</evidence>
<keyword evidence="4 9" id="KW-0227">DNA damage</keyword>
<dbReference type="PANTHER" id="PTHR11361">
    <property type="entry name" value="DNA MISMATCH REPAIR PROTEIN MUTS FAMILY MEMBER"/>
    <property type="match status" value="1"/>
</dbReference>
<dbReference type="AlphaFoldDB" id="A0A1M3KXZ2"/>